<evidence type="ECO:0000313" key="1">
    <source>
        <dbReference type="EMBL" id="BDD08844.1"/>
    </source>
</evidence>
<dbReference type="KEGG" id="fax:FUAX_12760"/>
<reference evidence="1 2" key="1">
    <citation type="submission" date="2021-12" db="EMBL/GenBank/DDBJ databases">
        <title>Genome sequencing of bacteria with rrn-lacking chromosome and rrn-plasmid.</title>
        <authorList>
            <person name="Anda M."/>
            <person name="Iwasaki W."/>
        </authorList>
    </citation>
    <scope>NUCLEOTIDE SEQUENCE [LARGE SCALE GENOMIC DNA]</scope>
    <source>
        <strain evidence="1 2">DSM 100852</strain>
    </source>
</reference>
<sequence length="43" mass="4747">MMENTGVNLALYSGLTPDLFGGKDQNRLYCGFTNTLFYEASGH</sequence>
<gene>
    <name evidence="1" type="ORF">FUAX_12760</name>
</gene>
<dbReference type="Proteomes" id="UP001348817">
    <property type="component" value="Chromosome"/>
</dbReference>
<organism evidence="1 2">
    <name type="scientific">Fulvitalea axinellae</name>
    <dbReference type="NCBI Taxonomy" id="1182444"/>
    <lineage>
        <taxon>Bacteria</taxon>
        <taxon>Pseudomonadati</taxon>
        <taxon>Bacteroidota</taxon>
        <taxon>Cytophagia</taxon>
        <taxon>Cytophagales</taxon>
        <taxon>Persicobacteraceae</taxon>
        <taxon>Fulvitalea</taxon>
    </lineage>
</organism>
<dbReference type="AlphaFoldDB" id="A0AAU9CQY6"/>
<proteinExistence type="predicted"/>
<keyword evidence="2" id="KW-1185">Reference proteome</keyword>
<protein>
    <submittedName>
        <fullName evidence="1">Uncharacterized protein</fullName>
    </submittedName>
</protein>
<accession>A0AAU9CQY6</accession>
<dbReference type="EMBL" id="AP025314">
    <property type="protein sequence ID" value="BDD08844.1"/>
    <property type="molecule type" value="Genomic_DNA"/>
</dbReference>
<name>A0AAU9CQY6_9BACT</name>
<evidence type="ECO:0000313" key="2">
    <source>
        <dbReference type="Proteomes" id="UP001348817"/>
    </source>
</evidence>